<feature type="compositionally biased region" description="Basic and acidic residues" evidence="1">
    <location>
        <begin position="35"/>
        <end position="45"/>
    </location>
</feature>
<proteinExistence type="predicted"/>
<dbReference type="EMBL" id="MZNU01000095">
    <property type="protein sequence ID" value="OWP04656.1"/>
    <property type="molecule type" value="Genomic_DNA"/>
</dbReference>
<dbReference type="AlphaFoldDB" id="A0A218ZBV0"/>
<dbReference type="InParanoid" id="A0A218ZBV0"/>
<evidence type="ECO:0000313" key="3">
    <source>
        <dbReference type="Proteomes" id="UP000242519"/>
    </source>
</evidence>
<keyword evidence="3" id="KW-1185">Reference proteome</keyword>
<dbReference type="Proteomes" id="UP000242519">
    <property type="component" value="Unassembled WGS sequence"/>
</dbReference>
<feature type="compositionally biased region" description="Basic and acidic residues" evidence="1">
    <location>
        <begin position="77"/>
        <end position="87"/>
    </location>
</feature>
<evidence type="ECO:0000256" key="1">
    <source>
        <dbReference type="SAM" id="MobiDB-lite"/>
    </source>
</evidence>
<evidence type="ECO:0000313" key="2">
    <source>
        <dbReference type="EMBL" id="OWP04656.1"/>
    </source>
</evidence>
<name>A0A218ZBV0_9HELO</name>
<gene>
    <name evidence="2" type="ORF">B2J93_5675</name>
</gene>
<reference evidence="2 3" key="1">
    <citation type="submission" date="2017-04" db="EMBL/GenBank/DDBJ databases">
        <title>Draft genome sequence of Marssonina coronaria NL1: causal agent of apple blotch.</title>
        <authorList>
            <person name="Cheng Q."/>
        </authorList>
    </citation>
    <scope>NUCLEOTIDE SEQUENCE [LARGE SCALE GENOMIC DNA]</scope>
    <source>
        <strain evidence="2 3">NL1</strain>
    </source>
</reference>
<sequence length="100" mass="10617">MLEGGGAGSWDGGDVYPRDRGIGYLPEPPSPHTSDASRRPERGRESPPSSPPLVQNGLAHVGGGFLLSPPRWADVLDPARRRRDGDPSSRAAPSELDQPP</sequence>
<protein>
    <submittedName>
        <fullName evidence="2">RNA polymerase sigma-28 subunit</fullName>
    </submittedName>
</protein>
<accession>A0A218ZBV0</accession>
<comment type="caution">
    <text evidence="2">The sequence shown here is derived from an EMBL/GenBank/DDBJ whole genome shotgun (WGS) entry which is preliminary data.</text>
</comment>
<feature type="compositionally biased region" description="Gly residues" evidence="1">
    <location>
        <begin position="1"/>
        <end position="11"/>
    </location>
</feature>
<feature type="region of interest" description="Disordered" evidence="1">
    <location>
        <begin position="1"/>
        <end position="100"/>
    </location>
</feature>
<organism evidence="2 3">
    <name type="scientific">Diplocarpon coronariae</name>
    <dbReference type="NCBI Taxonomy" id="2795749"/>
    <lineage>
        <taxon>Eukaryota</taxon>
        <taxon>Fungi</taxon>
        <taxon>Dikarya</taxon>
        <taxon>Ascomycota</taxon>
        <taxon>Pezizomycotina</taxon>
        <taxon>Leotiomycetes</taxon>
        <taxon>Helotiales</taxon>
        <taxon>Drepanopezizaceae</taxon>
        <taxon>Diplocarpon</taxon>
    </lineage>
</organism>